<keyword evidence="3" id="KW-1185">Reference proteome</keyword>
<dbReference type="PANTHER" id="PTHR31286:SF99">
    <property type="entry name" value="DUF4283 DOMAIN-CONTAINING PROTEIN"/>
    <property type="match status" value="1"/>
</dbReference>
<feature type="compositionally biased region" description="Polar residues" evidence="1">
    <location>
        <begin position="173"/>
        <end position="194"/>
    </location>
</feature>
<dbReference type="PANTHER" id="PTHR31286">
    <property type="entry name" value="GLYCINE-RICH CELL WALL STRUCTURAL PROTEIN 1.8-LIKE"/>
    <property type="match status" value="1"/>
</dbReference>
<dbReference type="InterPro" id="IPR040256">
    <property type="entry name" value="At4g02000-like"/>
</dbReference>
<feature type="region of interest" description="Disordered" evidence="1">
    <location>
        <begin position="165"/>
        <end position="194"/>
    </location>
</feature>
<evidence type="ECO:0000313" key="3">
    <source>
        <dbReference type="Proteomes" id="UP001172457"/>
    </source>
</evidence>
<feature type="compositionally biased region" description="Low complexity" evidence="1">
    <location>
        <begin position="383"/>
        <end position="395"/>
    </location>
</feature>
<sequence length="395" mass="42899">MISGIPFFLLTWDPTKGLTKPQHTSCPLWVKIHNIPLIAFNNEGISRIASALGVPIRMDACTTSMCDKAWGRPGFAKILVDVWAVGELKRELQIVIPSLSGGSDVTVVLRVEYLWEPVQCSTCLVFGHKTSSCSKAVLIKDKGKAPQVDSEGFQKVVKKRWVPKSGQGADGASTLNNIPSSLQNVKTPQENAAGTSNTELYSASRQQVATSGKGVLVGNSVDRQIVRNKESGGTSSSNSAPSYVRFSRGSSDNSFKDSVLNAATSFKARRGVFLNPKPSVPVDPGVFEVSPNAFSLLENLDDTDGTTVDKGGGTNVEQQVACWNIRGLNATVKQREVKDMLATNGISLCALEINRQFYKALKNQRNNNQGQKPNRPEEKQKWSKTTTTQQSPKRS</sequence>
<evidence type="ECO:0000313" key="2">
    <source>
        <dbReference type="EMBL" id="KAJ9561757.1"/>
    </source>
</evidence>
<dbReference type="Proteomes" id="UP001172457">
    <property type="component" value="Chromosome 2"/>
</dbReference>
<name>A0AA38WHY9_9ASTR</name>
<evidence type="ECO:0008006" key="4">
    <source>
        <dbReference type="Google" id="ProtNLM"/>
    </source>
</evidence>
<feature type="region of interest" description="Disordered" evidence="1">
    <location>
        <begin position="364"/>
        <end position="395"/>
    </location>
</feature>
<proteinExistence type="predicted"/>
<feature type="compositionally biased region" description="Low complexity" evidence="1">
    <location>
        <begin position="231"/>
        <end position="242"/>
    </location>
</feature>
<reference evidence="2" key="1">
    <citation type="submission" date="2023-03" db="EMBL/GenBank/DDBJ databases">
        <title>Chromosome-scale reference genome and RAD-based genetic map of yellow starthistle (Centaurea solstitialis) reveal putative structural variation and QTLs associated with invader traits.</title>
        <authorList>
            <person name="Reatini B."/>
            <person name="Cang F.A."/>
            <person name="Jiang Q."/>
            <person name="Mckibben M.T.W."/>
            <person name="Barker M.S."/>
            <person name="Rieseberg L.H."/>
            <person name="Dlugosch K.M."/>
        </authorList>
    </citation>
    <scope>NUCLEOTIDE SEQUENCE</scope>
    <source>
        <strain evidence="2">CAN-66</strain>
        <tissue evidence="2">Leaf</tissue>
    </source>
</reference>
<protein>
    <recommendedName>
        <fullName evidence="4">DUF4283 domain-containing protein</fullName>
    </recommendedName>
</protein>
<evidence type="ECO:0000256" key="1">
    <source>
        <dbReference type="SAM" id="MobiDB-lite"/>
    </source>
</evidence>
<dbReference type="AlphaFoldDB" id="A0AA38WHY9"/>
<comment type="caution">
    <text evidence="2">The sequence shown here is derived from an EMBL/GenBank/DDBJ whole genome shotgun (WGS) entry which is preliminary data.</text>
</comment>
<accession>A0AA38WHY9</accession>
<dbReference type="EMBL" id="JARYMX010000002">
    <property type="protein sequence ID" value="KAJ9561757.1"/>
    <property type="molecule type" value="Genomic_DNA"/>
</dbReference>
<organism evidence="2 3">
    <name type="scientific">Centaurea solstitialis</name>
    <name type="common">yellow star-thistle</name>
    <dbReference type="NCBI Taxonomy" id="347529"/>
    <lineage>
        <taxon>Eukaryota</taxon>
        <taxon>Viridiplantae</taxon>
        <taxon>Streptophyta</taxon>
        <taxon>Embryophyta</taxon>
        <taxon>Tracheophyta</taxon>
        <taxon>Spermatophyta</taxon>
        <taxon>Magnoliopsida</taxon>
        <taxon>eudicotyledons</taxon>
        <taxon>Gunneridae</taxon>
        <taxon>Pentapetalae</taxon>
        <taxon>asterids</taxon>
        <taxon>campanulids</taxon>
        <taxon>Asterales</taxon>
        <taxon>Asteraceae</taxon>
        <taxon>Carduoideae</taxon>
        <taxon>Cardueae</taxon>
        <taxon>Centaureinae</taxon>
        <taxon>Centaurea</taxon>
    </lineage>
</organism>
<gene>
    <name evidence="2" type="ORF">OSB04_006917</name>
</gene>
<feature type="region of interest" description="Disordered" evidence="1">
    <location>
        <begin position="227"/>
        <end position="253"/>
    </location>
</feature>